<evidence type="ECO:0000313" key="6">
    <source>
        <dbReference type="Proteomes" id="UP000248584"/>
    </source>
</evidence>
<evidence type="ECO:0000259" key="4">
    <source>
        <dbReference type="PROSITE" id="PS51841"/>
    </source>
</evidence>
<keyword evidence="6" id="KW-1185">Reference proteome</keyword>
<dbReference type="Pfam" id="PF07995">
    <property type="entry name" value="GSDH"/>
    <property type="match status" value="2"/>
</dbReference>
<dbReference type="InterPro" id="IPR012938">
    <property type="entry name" value="Glc/Sorbosone_DH"/>
</dbReference>
<dbReference type="NCBIfam" id="TIGR04183">
    <property type="entry name" value="Por_Secre_tail"/>
    <property type="match status" value="1"/>
</dbReference>
<name>A0ABX5PWK6_9FLAO</name>
<dbReference type="InterPro" id="IPR001322">
    <property type="entry name" value="Lamin_tail_dom"/>
</dbReference>
<organism evidence="5 6">
    <name type="scientific">Nonlabens dokdonensis</name>
    <dbReference type="NCBI Taxonomy" id="328515"/>
    <lineage>
        <taxon>Bacteria</taxon>
        <taxon>Pseudomonadati</taxon>
        <taxon>Bacteroidota</taxon>
        <taxon>Flavobacteriia</taxon>
        <taxon>Flavobacteriales</taxon>
        <taxon>Flavobacteriaceae</taxon>
        <taxon>Nonlabens</taxon>
    </lineage>
</organism>
<accession>A0ABX5PWK6</accession>
<dbReference type="InterPro" id="IPR036116">
    <property type="entry name" value="FN3_sf"/>
</dbReference>
<dbReference type="InterPro" id="IPR011042">
    <property type="entry name" value="6-blade_b-propeller_TolB-like"/>
</dbReference>
<proteinExistence type="predicted"/>
<protein>
    <submittedName>
        <fullName evidence="5">PQQ-dependent dehydrogenase (S-GDH family)</fullName>
    </submittedName>
</protein>
<dbReference type="Pfam" id="PF18962">
    <property type="entry name" value="Por_Secre_tail"/>
    <property type="match status" value="1"/>
</dbReference>
<dbReference type="Gene3D" id="2.120.10.30">
    <property type="entry name" value="TolB, C-terminal domain"/>
    <property type="match status" value="1"/>
</dbReference>
<dbReference type="InterPro" id="IPR013783">
    <property type="entry name" value="Ig-like_fold"/>
</dbReference>
<dbReference type="InterPro" id="IPR003961">
    <property type="entry name" value="FN3_dom"/>
</dbReference>
<dbReference type="Gene3D" id="2.60.40.10">
    <property type="entry name" value="Immunoglobulins"/>
    <property type="match status" value="1"/>
</dbReference>
<evidence type="ECO:0000256" key="1">
    <source>
        <dbReference type="ARBA" id="ARBA00022729"/>
    </source>
</evidence>
<feature type="compositionally biased region" description="Polar residues" evidence="2">
    <location>
        <begin position="245"/>
        <end position="257"/>
    </location>
</feature>
<feature type="signal peptide" evidence="3">
    <location>
        <begin position="1"/>
        <end position="18"/>
    </location>
</feature>
<dbReference type="PANTHER" id="PTHR19328:SF13">
    <property type="entry name" value="HIPL1 PROTEIN"/>
    <property type="match status" value="1"/>
</dbReference>
<dbReference type="SUPFAM" id="SSF74853">
    <property type="entry name" value="Lamin A/C globular tail domain"/>
    <property type="match status" value="1"/>
</dbReference>
<dbReference type="EMBL" id="QKZR01000004">
    <property type="protein sequence ID" value="PZX39244.1"/>
    <property type="molecule type" value="Genomic_DNA"/>
</dbReference>
<dbReference type="Proteomes" id="UP000248584">
    <property type="component" value="Unassembled WGS sequence"/>
</dbReference>
<evidence type="ECO:0000313" key="5">
    <source>
        <dbReference type="EMBL" id="PZX39244.1"/>
    </source>
</evidence>
<gene>
    <name evidence="5" type="ORF">LX97_02610</name>
</gene>
<reference evidence="5 6" key="1">
    <citation type="submission" date="2018-06" db="EMBL/GenBank/DDBJ databases">
        <title>Genomic Encyclopedia of Archaeal and Bacterial Type Strains, Phase II (KMG-II): from individual species to whole genera.</title>
        <authorList>
            <person name="Goeker M."/>
        </authorList>
    </citation>
    <scope>NUCLEOTIDE SEQUENCE [LARGE SCALE GENOMIC DNA]</scope>
    <source>
        <strain evidence="5 6">DSM 17205</strain>
    </source>
</reference>
<keyword evidence="1 3" id="KW-0732">Signal</keyword>
<dbReference type="InterPro" id="IPR026444">
    <property type="entry name" value="Secre_tail"/>
</dbReference>
<sequence>MRKTLLLLTLCFATFLFAQNPETNSRNFTVTKLANTNQLVSYPNEITYGPDGWLWITERSALDNTSDATNGERIVRVHPDTGAKTVMIDLHNDVDGFDGQDGLMGMAIHPDLMANANTSTNNFVYAAHTYGTQGNLKLKIIKMSFNNSNKRLTKVAGSLIENIDASNDHNSGRMKIGPDGKLYYTIGDLGWNQFRNKCSRIQSQALPTQNDVDNENWYSYKGKVLRMNLDGSIPTDNPKFFPFTVTDSNPVPSNSDTNRPDSEKVRSHIYSYGHRNAQGIVFDSTGKLYQSEHGDRVDDEVNIITAGKNYGWPLIVGQRDAQAYDYCIKASDPNGCSAADGNSCPSGSTIHQETAFPEPIDFQSPIATYVDLPATRPTGGFLTWPTVAPASIDVYESNIFPWNKSILIPTLKKGTIYRYELSADGNSVVSELIEFHSSNDRYRDVAISPDGSTIYAVTDSGGSTSGPSGTSNVGVTNPGAVFKIQYQAFPEPSNQVTNFNAQDNGNTIDLSWNDAIGGNTADGYAIAVSTTAGSFPTYIDGQQPNNDLDLSDGDGLVLVPNGEESYTFEDLADNTTYYFQITAYSNLAKDIDFLLSPVAPEASATTTISLEPTIIITEVVSNSIPEAYVEIFNYGTLPVDLATEGFYLGIAYDGSGVTGNDIDLTVTLQPGQYYTIGRASGSLNPDLTAWNVINGSGNDAYVLYNGDDEIVDIYGALGQNGNGQPWEYSNSRAVRKITVAEASNTWQASEWIIETISNFNDVTAGEGENIDFTYNNSWSPYDPSGSSYQAENAVIQNGSATLSDMTLFKNVTINSGATLVLNNSGLNITEDLQNNGSLNDSNGILELSGDSNQQINGNDFEISRLIISNSAIVSVDVSIKNVLDVNDDLTIAAMNQMILKSNDSGTAYVDEVNGNISGTFMVENYIPGKRSFRFMSPSVTTNNFIANNWQSDFGSSNVGTHITGSISGANGFDATGSGNVSMFTFDNTNQSWTPINNTDATNLIAGDAYRLFVRGDRTIDLSNNASTANNTTLKAVGNIATGNVTVNDLSPAAGGFNFIGNPYQAPVDLNQVLTAATNMNTSFVYYWDPAINTRGAYVTVDVLSNSSNNPSSLMNKYVQPNTSFFATTLANGPASLTFTEANKAINSGFLNSARSSSTLSRIEIALYESSEFQDGENSRDGAVIRFDSNQLNVVNSYDAVKFNNIDENLSIINGVDNLSIEQRNLPQDSEVIPLDINTYRATDYVLSFNLSSINVPVYLKDNYLSSYTPLNDGSNNYHYSVVSGNALSVASNRFELVFSNTVLSLEEIANTEFSVYPNPLSNNEKIFITGSLIDNVKSIALYNMLGQKIQNWSNINNVDNSLEIDLENLRAGNYILQINHDSGSDTKQLIVK</sequence>
<dbReference type="SUPFAM" id="SSF50952">
    <property type="entry name" value="Soluble quinoprotein glucose dehydrogenase"/>
    <property type="match status" value="1"/>
</dbReference>
<dbReference type="PROSITE" id="PS51841">
    <property type="entry name" value="LTD"/>
    <property type="match status" value="1"/>
</dbReference>
<dbReference type="Pfam" id="PF00041">
    <property type="entry name" value="fn3"/>
    <property type="match status" value="1"/>
</dbReference>
<dbReference type="PANTHER" id="PTHR19328">
    <property type="entry name" value="HEDGEHOG-INTERACTING PROTEIN"/>
    <property type="match status" value="1"/>
</dbReference>
<evidence type="ECO:0000256" key="2">
    <source>
        <dbReference type="SAM" id="MobiDB-lite"/>
    </source>
</evidence>
<dbReference type="SUPFAM" id="SSF49265">
    <property type="entry name" value="Fibronectin type III"/>
    <property type="match status" value="1"/>
</dbReference>
<comment type="caution">
    <text evidence="5">The sequence shown here is derived from an EMBL/GenBank/DDBJ whole genome shotgun (WGS) entry which is preliminary data.</text>
</comment>
<dbReference type="RefSeq" id="WP_015364119.1">
    <property type="nucleotide sequence ID" value="NZ_QKZR01000004.1"/>
</dbReference>
<feature type="domain" description="LTD" evidence="4">
    <location>
        <begin position="596"/>
        <end position="721"/>
    </location>
</feature>
<dbReference type="InterPro" id="IPR011041">
    <property type="entry name" value="Quinoprot_gluc/sorb_DH_b-prop"/>
</dbReference>
<evidence type="ECO:0000256" key="3">
    <source>
        <dbReference type="SAM" id="SignalP"/>
    </source>
</evidence>
<feature type="chain" id="PRO_5046994849" evidence="3">
    <location>
        <begin position="19"/>
        <end position="1392"/>
    </location>
</feature>
<feature type="region of interest" description="Disordered" evidence="2">
    <location>
        <begin position="244"/>
        <end position="263"/>
    </location>
</feature>
<dbReference type="InterPro" id="IPR036415">
    <property type="entry name" value="Lamin_tail_dom_sf"/>
</dbReference>